<name>A0A1G2EWH8_9BACT</name>
<evidence type="ECO:0008006" key="3">
    <source>
        <dbReference type="Google" id="ProtNLM"/>
    </source>
</evidence>
<proteinExistence type="predicted"/>
<dbReference type="Pfam" id="PF06821">
    <property type="entry name" value="Ser_hydrolase"/>
    <property type="match status" value="1"/>
</dbReference>
<dbReference type="PANTHER" id="PTHR15394">
    <property type="entry name" value="SERINE HYDROLASE RBBP9"/>
    <property type="match status" value="1"/>
</dbReference>
<dbReference type="Gene3D" id="3.40.50.1820">
    <property type="entry name" value="alpha/beta hydrolase"/>
    <property type="match status" value="1"/>
</dbReference>
<dbReference type="AlphaFoldDB" id="A0A1G2EWH8"/>
<dbReference type="EMBL" id="MHMR01000026">
    <property type="protein sequence ID" value="OGZ30164.1"/>
    <property type="molecule type" value="Genomic_DNA"/>
</dbReference>
<dbReference type="GO" id="GO:0016787">
    <property type="term" value="F:hydrolase activity"/>
    <property type="evidence" value="ECO:0007669"/>
    <property type="project" value="InterPro"/>
</dbReference>
<organism evidence="1 2">
    <name type="scientific">Candidatus Niyogibacteria bacterium RIFCSPLOWO2_02_FULL_45_13</name>
    <dbReference type="NCBI Taxonomy" id="1801725"/>
    <lineage>
        <taxon>Bacteria</taxon>
        <taxon>Candidatus Niyogiibacteriota</taxon>
    </lineage>
</organism>
<comment type="caution">
    <text evidence="1">The sequence shown here is derived from an EMBL/GenBank/DDBJ whole genome shotgun (WGS) entry which is preliminary data.</text>
</comment>
<dbReference type="PANTHER" id="PTHR15394:SF3">
    <property type="entry name" value="SERINE HYDROLASE RBBP9"/>
    <property type="match status" value="1"/>
</dbReference>
<reference evidence="1 2" key="1">
    <citation type="journal article" date="2016" name="Nat. Commun.">
        <title>Thousands of microbial genomes shed light on interconnected biogeochemical processes in an aquifer system.</title>
        <authorList>
            <person name="Anantharaman K."/>
            <person name="Brown C.T."/>
            <person name="Hug L.A."/>
            <person name="Sharon I."/>
            <person name="Castelle C.J."/>
            <person name="Probst A.J."/>
            <person name="Thomas B.C."/>
            <person name="Singh A."/>
            <person name="Wilkins M.J."/>
            <person name="Karaoz U."/>
            <person name="Brodie E.L."/>
            <person name="Williams K.H."/>
            <person name="Hubbard S.S."/>
            <person name="Banfield J.F."/>
        </authorList>
    </citation>
    <scope>NUCLEOTIDE SEQUENCE [LARGE SCALE GENOMIC DNA]</scope>
</reference>
<dbReference type="Proteomes" id="UP000178428">
    <property type="component" value="Unassembled WGS sequence"/>
</dbReference>
<evidence type="ECO:0000313" key="2">
    <source>
        <dbReference type="Proteomes" id="UP000178428"/>
    </source>
</evidence>
<dbReference type="SUPFAM" id="SSF53474">
    <property type="entry name" value="alpha/beta-Hydrolases"/>
    <property type="match status" value="1"/>
</dbReference>
<dbReference type="InterPro" id="IPR029058">
    <property type="entry name" value="AB_hydrolase_fold"/>
</dbReference>
<accession>A0A1G2EWH8</accession>
<dbReference type="InterPro" id="IPR010662">
    <property type="entry name" value="RBBP9/YdeN"/>
</dbReference>
<protein>
    <recommendedName>
        <fullName evidence="3">Alpha/beta hydrolase</fullName>
    </recommendedName>
</protein>
<gene>
    <name evidence="1" type="ORF">A3J00_00655</name>
</gene>
<sequence>MILLMKNKIQILTVHGGMTFKNERDYLDYLRNKKISTKKKTYWAGDYLEKSLGRQFEIISPRMPLQDFAKYRDWKIFFERYLPLLKGKFILIGSSLGGVFLAKYLSENKLRKKALSVYLVCPPFDNSLPGEDLVGGFKLKPDLSLIEKNTRNLYLLFSKDDDVVSVAHAEKYAKKLKHPHIIIYKSKGGHFNIPKFPEIVKMIRDDVKKK</sequence>
<evidence type="ECO:0000313" key="1">
    <source>
        <dbReference type="EMBL" id="OGZ30164.1"/>
    </source>
</evidence>